<evidence type="ECO:0000259" key="7">
    <source>
        <dbReference type="Pfam" id="PF04577"/>
    </source>
</evidence>
<sequence>MDGRGMKAWRSFTRQDPRRIYSLLIVFCVMISICFLSHVRPLYCPAPYGKPRVVLKPEPERTAELKLVAAESRKNNYTEVSFAEDDDEDEENRAIDQNRPLCHEMSRRADTCDARGDIRVKSSTNTIFVGQAKEEWEIKPYARKGDSHALKHVKQWFLKPFSSSTNNQQTPKCTITKTIPAVIFSIGGYTGNVFHDFTDVLIPLFITSHQFHGQVQLLVSDTKPWWVNKYRPILKQLSNHEIVNLDNDGDAIRCFPRVITGLHFHKELGIDSSKSPSFYSIADFRALLRKAYALERADALVSFFPGSTKRPRLLIISRRRSRSFLNEKAMADVAASLGFDVTVAEADLGTEVGKFARLVNSADVLLGVHGAGLTNMVFLPVGAVVIQVVPFGSLEWLARDTFMKPVEDLELKYLALRRRIGGEHAN</sequence>
<keyword evidence="6" id="KW-1133">Transmembrane helix</keyword>
<dbReference type="AlphaFoldDB" id="A0A835RWQ9"/>
<keyword evidence="3" id="KW-0328">Glycosyltransferase</keyword>
<dbReference type="GO" id="GO:0016763">
    <property type="term" value="F:pentosyltransferase activity"/>
    <property type="evidence" value="ECO:0007669"/>
    <property type="project" value="UniProtKB-ARBA"/>
</dbReference>
<keyword evidence="6" id="KW-0812">Transmembrane</keyword>
<dbReference type="PANTHER" id="PTHR20961:SF100">
    <property type="entry name" value="OS02G0331200 PROTEIN"/>
    <property type="match status" value="1"/>
</dbReference>
<name>A0A835RWQ9_VANPL</name>
<evidence type="ECO:0000256" key="1">
    <source>
        <dbReference type="ARBA" id="ARBA00004323"/>
    </source>
</evidence>
<feature type="domain" description="Glycosyltransferase 61 catalytic" evidence="7">
    <location>
        <begin position="195"/>
        <end position="386"/>
    </location>
</feature>
<dbReference type="InterPro" id="IPR049625">
    <property type="entry name" value="Glyco_transf_61_cat"/>
</dbReference>
<evidence type="ECO:0000256" key="4">
    <source>
        <dbReference type="ARBA" id="ARBA00022679"/>
    </source>
</evidence>
<evidence type="ECO:0000256" key="6">
    <source>
        <dbReference type="SAM" id="Phobius"/>
    </source>
</evidence>
<feature type="transmembrane region" description="Helical" evidence="6">
    <location>
        <begin position="20"/>
        <end position="39"/>
    </location>
</feature>
<comment type="caution">
    <text evidence="8">The sequence shown here is derived from an EMBL/GenBank/DDBJ whole genome shotgun (WGS) entry which is preliminary data.</text>
</comment>
<protein>
    <recommendedName>
        <fullName evidence="7">Glycosyltransferase 61 catalytic domain-containing protein</fullName>
    </recommendedName>
</protein>
<comment type="pathway">
    <text evidence="2">Glycan metabolism.</text>
</comment>
<evidence type="ECO:0000313" key="8">
    <source>
        <dbReference type="EMBL" id="KAG0493452.1"/>
    </source>
</evidence>
<evidence type="ECO:0000256" key="2">
    <source>
        <dbReference type="ARBA" id="ARBA00004881"/>
    </source>
</evidence>
<dbReference type="EMBL" id="JADCNM010000002">
    <property type="protein sequence ID" value="KAG0493452.1"/>
    <property type="molecule type" value="Genomic_DNA"/>
</dbReference>
<gene>
    <name evidence="8" type="ORF">HPP92_004446</name>
</gene>
<keyword evidence="5" id="KW-0325">Glycoprotein</keyword>
<evidence type="ECO:0000256" key="5">
    <source>
        <dbReference type="ARBA" id="ARBA00023180"/>
    </source>
</evidence>
<dbReference type="InterPro" id="IPR007657">
    <property type="entry name" value="Glycosyltransferase_61"/>
</dbReference>
<dbReference type="Pfam" id="PF04577">
    <property type="entry name" value="Glyco_transf_61"/>
    <property type="match status" value="1"/>
</dbReference>
<reference evidence="8 9" key="1">
    <citation type="journal article" date="2020" name="Nat. Food">
        <title>A phased Vanilla planifolia genome enables genetic improvement of flavour and production.</title>
        <authorList>
            <person name="Hasing T."/>
            <person name="Tang H."/>
            <person name="Brym M."/>
            <person name="Khazi F."/>
            <person name="Huang T."/>
            <person name="Chambers A.H."/>
        </authorList>
    </citation>
    <scope>NUCLEOTIDE SEQUENCE [LARGE SCALE GENOMIC DNA]</scope>
    <source>
        <tissue evidence="8">Leaf</tissue>
    </source>
</reference>
<dbReference type="OrthoDB" id="529273at2759"/>
<keyword evidence="6" id="KW-0472">Membrane</keyword>
<accession>A0A835RWQ9</accession>
<comment type="subcellular location">
    <subcellularLocation>
        <location evidence="1">Golgi apparatus membrane</location>
        <topology evidence="1">Single-pass type II membrane protein</topology>
    </subcellularLocation>
</comment>
<dbReference type="Proteomes" id="UP000639772">
    <property type="component" value="Unassembled WGS sequence"/>
</dbReference>
<keyword evidence="4" id="KW-0808">Transferase</keyword>
<dbReference type="GO" id="GO:0000139">
    <property type="term" value="C:Golgi membrane"/>
    <property type="evidence" value="ECO:0007669"/>
    <property type="project" value="UniProtKB-SubCell"/>
</dbReference>
<evidence type="ECO:0000256" key="3">
    <source>
        <dbReference type="ARBA" id="ARBA00022676"/>
    </source>
</evidence>
<proteinExistence type="predicted"/>
<organism evidence="8 9">
    <name type="scientific">Vanilla planifolia</name>
    <name type="common">Vanilla</name>
    <dbReference type="NCBI Taxonomy" id="51239"/>
    <lineage>
        <taxon>Eukaryota</taxon>
        <taxon>Viridiplantae</taxon>
        <taxon>Streptophyta</taxon>
        <taxon>Embryophyta</taxon>
        <taxon>Tracheophyta</taxon>
        <taxon>Spermatophyta</taxon>
        <taxon>Magnoliopsida</taxon>
        <taxon>Liliopsida</taxon>
        <taxon>Asparagales</taxon>
        <taxon>Orchidaceae</taxon>
        <taxon>Vanilloideae</taxon>
        <taxon>Vanilleae</taxon>
        <taxon>Vanilla</taxon>
    </lineage>
</organism>
<evidence type="ECO:0000313" key="9">
    <source>
        <dbReference type="Proteomes" id="UP000639772"/>
    </source>
</evidence>
<dbReference type="PANTHER" id="PTHR20961">
    <property type="entry name" value="GLYCOSYLTRANSFERASE"/>
    <property type="match status" value="1"/>
</dbReference>